<name>A0A0L0P5F9_CANAR</name>
<evidence type="ECO:0000256" key="3">
    <source>
        <dbReference type="ARBA" id="ARBA00022980"/>
    </source>
</evidence>
<evidence type="ECO:0000256" key="6">
    <source>
        <dbReference type="ARBA" id="ARBA00035191"/>
    </source>
</evidence>
<evidence type="ECO:0000313" key="8">
    <source>
        <dbReference type="Proteomes" id="UP000037122"/>
    </source>
</evidence>
<evidence type="ECO:0000256" key="5">
    <source>
        <dbReference type="ARBA" id="ARBA00023274"/>
    </source>
</evidence>
<keyword evidence="3" id="KW-0689">Ribosomal protein</keyword>
<evidence type="ECO:0000256" key="2">
    <source>
        <dbReference type="ARBA" id="ARBA00005677"/>
    </source>
</evidence>
<comment type="subcellular location">
    <subcellularLocation>
        <location evidence="1">Mitochondrion</location>
    </subcellularLocation>
</comment>
<comment type="similarity">
    <text evidence="2">Belongs to the mitochondrion-specific ribosomal protein mL49 family.</text>
</comment>
<dbReference type="GO" id="GO:0005762">
    <property type="term" value="C:mitochondrial large ribosomal subunit"/>
    <property type="evidence" value="ECO:0007669"/>
    <property type="project" value="TreeGrafter"/>
</dbReference>
<dbReference type="PANTHER" id="PTHR13477">
    <property type="entry name" value="MITOCHONDRIAL 39S RIBOSOMAL PROTEIN L49"/>
    <property type="match status" value="1"/>
</dbReference>
<dbReference type="AlphaFoldDB" id="A0A0L0P5F9"/>
<dbReference type="Proteomes" id="UP000037122">
    <property type="component" value="Unassembled WGS sequence"/>
</dbReference>
<dbReference type="Pfam" id="PF05046">
    <property type="entry name" value="Img2"/>
    <property type="match status" value="1"/>
</dbReference>
<keyword evidence="5" id="KW-0687">Ribonucleoprotein</keyword>
<evidence type="ECO:0000256" key="1">
    <source>
        <dbReference type="ARBA" id="ARBA00004173"/>
    </source>
</evidence>
<dbReference type="EMBL" id="LGST01000009">
    <property type="protein sequence ID" value="KNE01603.1"/>
    <property type="molecule type" value="Genomic_DNA"/>
</dbReference>
<evidence type="ECO:0000313" key="7">
    <source>
        <dbReference type="EMBL" id="KNE01603.1"/>
    </source>
</evidence>
<evidence type="ECO:0000256" key="4">
    <source>
        <dbReference type="ARBA" id="ARBA00023128"/>
    </source>
</evidence>
<dbReference type="GO" id="GO:0006412">
    <property type="term" value="P:translation"/>
    <property type="evidence" value="ECO:0007669"/>
    <property type="project" value="InterPro"/>
</dbReference>
<dbReference type="PANTHER" id="PTHR13477:SF0">
    <property type="entry name" value="LARGE RIBOSOMAL SUBUNIT PROTEIN ML49"/>
    <property type="match status" value="1"/>
</dbReference>
<dbReference type="VEuPathDB" id="FungiDB:QG37_01436"/>
<keyword evidence="4" id="KW-0496">Mitochondrion</keyword>
<dbReference type="Gene3D" id="3.30.780.10">
    <property type="entry name" value="SUI1-like domain"/>
    <property type="match status" value="1"/>
</dbReference>
<organism evidence="7 8">
    <name type="scientific">Candidozyma auris</name>
    <name type="common">Yeast</name>
    <name type="synonym">Candida auris</name>
    <dbReference type="NCBI Taxonomy" id="498019"/>
    <lineage>
        <taxon>Eukaryota</taxon>
        <taxon>Fungi</taxon>
        <taxon>Dikarya</taxon>
        <taxon>Ascomycota</taxon>
        <taxon>Saccharomycotina</taxon>
        <taxon>Pichiomycetes</taxon>
        <taxon>Metschnikowiaceae</taxon>
        <taxon>Candidozyma</taxon>
    </lineage>
</organism>
<reference evidence="8" key="1">
    <citation type="journal article" date="2015" name="BMC Genomics">
        <title>Draft genome of a commonly misdiagnosed multidrug resistant pathogen Candida auris.</title>
        <authorList>
            <person name="Chatterjee S."/>
            <person name="Alampalli S.V."/>
            <person name="Nageshan R.K."/>
            <person name="Chettiar S.T."/>
            <person name="Joshi S."/>
            <person name="Tatu U.S."/>
        </authorList>
    </citation>
    <scope>NUCLEOTIDE SEQUENCE [LARGE SCALE GENOMIC DNA]</scope>
    <source>
        <strain evidence="8">6684</strain>
    </source>
</reference>
<dbReference type="GO" id="GO:0003735">
    <property type="term" value="F:structural constituent of ribosome"/>
    <property type="evidence" value="ECO:0007669"/>
    <property type="project" value="InterPro"/>
</dbReference>
<gene>
    <name evidence="7" type="ORF">QG37_01436</name>
</gene>
<accession>A0A0L0P5F9</accession>
<proteinExistence type="inferred from homology"/>
<comment type="caution">
    <text evidence="7">The sequence shown here is derived from an EMBL/GenBank/DDBJ whole genome shotgun (WGS) entry which is preliminary data.</text>
</comment>
<protein>
    <recommendedName>
        <fullName evidence="6">Large ribosomal subunit protein mL49</fullName>
    </recommendedName>
</protein>
<dbReference type="InterPro" id="IPR007740">
    <property type="entry name" value="Ribosomal_mL49"/>
</dbReference>
<sequence>MRSSQFLLRAVRVIPPTSKNNVLYTAPILSNITIDDLPNGEFERSRRYHIKRTSNGCWPVYKKVQNTKVSTEVKRIDGDVNLFAEELTKKLKDFDSKKNAVKVIPVSGQVNIRGDFVEDIKAVLDRFSGIKV</sequence>